<dbReference type="GO" id="GO:0005576">
    <property type="term" value="C:extracellular region"/>
    <property type="evidence" value="ECO:0007669"/>
    <property type="project" value="TreeGrafter"/>
</dbReference>
<evidence type="ECO:0000256" key="6">
    <source>
        <dbReference type="ARBA" id="ARBA00022801"/>
    </source>
</evidence>
<name>A0A7I9XUS6_9MYCO</name>
<dbReference type="GO" id="GO:0005524">
    <property type="term" value="F:ATP binding"/>
    <property type="evidence" value="ECO:0007669"/>
    <property type="project" value="UniProtKB-KW"/>
</dbReference>
<evidence type="ECO:0000256" key="3">
    <source>
        <dbReference type="ARBA" id="ARBA00022475"/>
    </source>
</evidence>
<organism evidence="11 12">
    <name type="scientific">Mycobacterium botniense</name>
    <dbReference type="NCBI Taxonomy" id="84962"/>
    <lineage>
        <taxon>Bacteria</taxon>
        <taxon>Bacillati</taxon>
        <taxon>Actinomycetota</taxon>
        <taxon>Actinomycetes</taxon>
        <taxon>Mycobacteriales</taxon>
        <taxon>Mycobacteriaceae</taxon>
        <taxon>Mycobacterium</taxon>
    </lineage>
</organism>
<reference evidence="11 12" key="1">
    <citation type="journal article" date="2019" name="Emerg. Microbes Infect.">
        <title>Comprehensive subspecies identification of 175 nontuberculous mycobacteria species based on 7547 genomic profiles.</title>
        <authorList>
            <person name="Matsumoto Y."/>
            <person name="Kinjo T."/>
            <person name="Motooka D."/>
            <person name="Nabeya D."/>
            <person name="Jung N."/>
            <person name="Uechi K."/>
            <person name="Horii T."/>
            <person name="Iida T."/>
            <person name="Fujita J."/>
            <person name="Nakamura S."/>
        </authorList>
    </citation>
    <scope>NUCLEOTIDE SEQUENCE [LARGE SCALE GENOMIC DNA]</scope>
    <source>
        <strain evidence="11 12">JCM 17322</strain>
    </source>
</reference>
<dbReference type="GO" id="GO:0005886">
    <property type="term" value="C:plasma membrane"/>
    <property type="evidence" value="ECO:0007669"/>
    <property type="project" value="UniProtKB-SubCell"/>
</dbReference>
<comment type="subcellular location">
    <subcellularLocation>
        <location evidence="1">Cell membrane</location>
        <topology evidence="1">Single-pass membrane protein</topology>
    </subcellularLocation>
</comment>
<keyword evidence="4 10" id="KW-0812">Transmembrane</keyword>
<evidence type="ECO:0000256" key="9">
    <source>
        <dbReference type="ARBA" id="ARBA00023136"/>
    </source>
</evidence>
<evidence type="ECO:0000313" key="12">
    <source>
        <dbReference type="Proteomes" id="UP000465361"/>
    </source>
</evidence>
<accession>A0A7I9XUS6</accession>
<dbReference type="AlphaFoldDB" id="A0A7I9XUS6"/>
<keyword evidence="8 10" id="KW-1133">Transmembrane helix</keyword>
<dbReference type="GO" id="GO:0016787">
    <property type="term" value="F:hydrolase activity"/>
    <property type="evidence" value="ECO:0007669"/>
    <property type="project" value="UniProtKB-KW"/>
</dbReference>
<protein>
    <submittedName>
        <fullName evidence="11">Type VII secretion protein EccB</fullName>
    </submittedName>
</protein>
<dbReference type="PANTHER" id="PTHR40765:SF2">
    <property type="entry name" value="ESX-2 SECRETION SYSTEM ATPASE ECCB2"/>
    <property type="match status" value="1"/>
</dbReference>
<dbReference type="InterPro" id="IPR044857">
    <property type="entry name" value="T7SS_EccB_R1"/>
</dbReference>
<keyword evidence="9 10" id="KW-0472">Membrane</keyword>
<evidence type="ECO:0000313" key="11">
    <source>
        <dbReference type="EMBL" id="GFG73057.1"/>
    </source>
</evidence>
<evidence type="ECO:0000256" key="2">
    <source>
        <dbReference type="ARBA" id="ARBA00008149"/>
    </source>
</evidence>
<dbReference type="EMBL" id="BLKW01000002">
    <property type="protein sequence ID" value="GFG73057.1"/>
    <property type="molecule type" value="Genomic_DNA"/>
</dbReference>
<sequence length="479" mass="49518">MARHSATRLQLSGYRFLMRRMECALLRADLCTVHEPVRAPALSLAAGGVLTLVIVIGCAALAVLRPQAALGNAPIVMDHQSGALYVRVGDTVHPVLNLASARLIAGTAADPQPVSESELRRTPRGPLLGIPGAPQLLAPPVGEPAWTICDTDHRASAVTTVIAGTRPGPPARRLSAQQSLLVASGPGAPVYLLYNGHRAVVNLSDLTVVRALRLESVAPHSVSRIFLNTVPEAPPIEAPRIPGAGGHGPAKLSGFPVGSVLRVARADRDEYFVVFSTGVQRIGALAADLIRLSDSQATHTIIAVAPDVISSSPAVDVLPMATFPDQAPTPAERDATTLCVTWAPAPSGGSGISFSAGSGLPLPAGQIPVTLAQADAGGPAVDAVYLPPGRSAYVYAAALTGDYLRAATRYLVTDTGVRFPIHDDQAAHDLGLPATAVPAPWPLLASLPCGPELRRDNASAGWDAVVPGATGAPHRPHPR</sequence>
<dbReference type="InterPro" id="IPR007795">
    <property type="entry name" value="T7SS_EccB"/>
</dbReference>
<evidence type="ECO:0000256" key="5">
    <source>
        <dbReference type="ARBA" id="ARBA00022741"/>
    </source>
</evidence>
<dbReference type="Gene3D" id="2.40.50.910">
    <property type="entry name" value="Type VII secretion system EccB, repeat 3 domain"/>
    <property type="match status" value="1"/>
</dbReference>
<dbReference type="PANTHER" id="PTHR40765">
    <property type="entry name" value="ESX-2 SECRETION SYSTEM ATPASE ECCB2"/>
    <property type="match status" value="1"/>
</dbReference>
<keyword evidence="6" id="KW-0378">Hydrolase</keyword>
<dbReference type="RefSeq" id="WP_163753761.1">
    <property type="nucleotide sequence ID" value="NZ_BLKW01000002.1"/>
</dbReference>
<evidence type="ECO:0000256" key="1">
    <source>
        <dbReference type="ARBA" id="ARBA00004162"/>
    </source>
</evidence>
<evidence type="ECO:0000256" key="4">
    <source>
        <dbReference type="ARBA" id="ARBA00022692"/>
    </source>
</evidence>
<keyword evidence="12" id="KW-1185">Reference proteome</keyword>
<dbReference type="Proteomes" id="UP000465361">
    <property type="component" value="Unassembled WGS sequence"/>
</dbReference>
<feature type="transmembrane region" description="Helical" evidence="10">
    <location>
        <begin position="42"/>
        <end position="64"/>
    </location>
</feature>
<proteinExistence type="inferred from homology"/>
<keyword evidence="3" id="KW-1003">Cell membrane</keyword>
<dbReference type="InterPro" id="IPR042485">
    <property type="entry name" value="T7SS_EccB_R3"/>
</dbReference>
<evidence type="ECO:0000256" key="8">
    <source>
        <dbReference type="ARBA" id="ARBA00022989"/>
    </source>
</evidence>
<keyword evidence="7" id="KW-0067">ATP-binding</keyword>
<dbReference type="Pfam" id="PF05108">
    <property type="entry name" value="T7SS_ESX1_EccB"/>
    <property type="match status" value="1"/>
</dbReference>
<comment type="similarity">
    <text evidence="2">Belongs to the EccB family.</text>
</comment>
<evidence type="ECO:0000256" key="7">
    <source>
        <dbReference type="ARBA" id="ARBA00022840"/>
    </source>
</evidence>
<comment type="caution">
    <text evidence="11">The sequence shown here is derived from an EMBL/GenBank/DDBJ whole genome shotgun (WGS) entry which is preliminary data.</text>
</comment>
<gene>
    <name evidence="11" type="ORF">MBOT_04220</name>
</gene>
<dbReference type="Gene3D" id="3.30.2390.20">
    <property type="entry name" value="Type VII secretion system EccB, repeat 1 domain"/>
    <property type="match status" value="1"/>
</dbReference>
<keyword evidence="5" id="KW-0547">Nucleotide-binding</keyword>
<dbReference type="NCBIfam" id="TIGR03919">
    <property type="entry name" value="T7SS_EccB"/>
    <property type="match status" value="1"/>
</dbReference>
<evidence type="ECO:0000256" key="10">
    <source>
        <dbReference type="SAM" id="Phobius"/>
    </source>
</evidence>